<feature type="signal peptide" evidence="1">
    <location>
        <begin position="1"/>
        <end position="25"/>
    </location>
</feature>
<evidence type="ECO:0000313" key="2">
    <source>
        <dbReference type="EMBL" id="POW03033.1"/>
    </source>
</evidence>
<dbReference type="GO" id="GO:0051118">
    <property type="term" value="F:glucan endo-1,3-alpha-glucosidase activity"/>
    <property type="evidence" value="ECO:0007669"/>
    <property type="project" value="InterPro"/>
</dbReference>
<reference evidence="2" key="1">
    <citation type="submission" date="2017-12" db="EMBL/GenBank/DDBJ databases">
        <title>Gene loss provides genomic basis for host adaptation in cereal stripe rust fungi.</title>
        <authorList>
            <person name="Xia C."/>
        </authorList>
    </citation>
    <scope>NUCLEOTIDE SEQUENCE [LARGE SCALE GENOMIC DNA]</scope>
    <source>
        <strain evidence="2">93-210</strain>
    </source>
</reference>
<keyword evidence="3" id="KW-1185">Reference proteome</keyword>
<accession>A0A2S4V0K9</accession>
<proteinExistence type="predicted"/>
<comment type="caution">
    <text evidence="2">The sequence shown here is derived from an EMBL/GenBank/DDBJ whole genome shotgun (WGS) entry which is preliminary data.</text>
</comment>
<name>A0A2S4V0K9_9BASI</name>
<dbReference type="VEuPathDB" id="FungiDB:PSHT_16211"/>
<protein>
    <recommendedName>
        <fullName evidence="4">Glycoside hydrolase family 71 protein</fullName>
    </recommendedName>
</protein>
<dbReference type="AlphaFoldDB" id="A0A2S4V0K9"/>
<dbReference type="VEuPathDB" id="FungiDB:PSTT_11390"/>
<evidence type="ECO:0000256" key="1">
    <source>
        <dbReference type="SAM" id="SignalP"/>
    </source>
</evidence>
<evidence type="ECO:0008006" key="4">
    <source>
        <dbReference type="Google" id="ProtNLM"/>
    </source>
</evidence>
<dbReference type="EMBL" id="PKSL01000132">
    <property type="protein sequence ID" value="POW03033.1"/>
    <property type="molecule type" value="Genomic_DNA"/>
</dbReference>
<sequence length="517" mass="56613">MQLVAKWSLPLLQFLLCNAVFQAYADGEAFTTQHSGSSDSRAEVGFCSLYVRAIWFCEFQRAGLTINYTRQDWKTQISLAASHGIDAFALNVGSPDRWQVDQVNTAYDVATQITATSGQPFQLFLSLDMSVIQTAPDVATWVTKFAPMKSQLLVGGKAFISTFSGESNLFGASNVSTGWKAAVKAPLAALNPPIEAVFVPAWSSLDPSTAVSMNPVVDGIMTWKAWPTGNETSNTSVDSLFQADAKKNGKLYMASVSPCFYTHYSDKNFMFKSDDNLYLNRWQELIAMPIQPDYIQIVSWNDYGESHYIGPIAGTPPAGTTWISGFDHQAWLDMTDYFIKWYKTGSPPAITEDKVYYNYRPHSATAFAIRDPLGPPANVSVSTDAVYAAVFLAPDSPVKQLRITIGSDTQSFNQLKLGSITTFTAPWTGSGGDVRVELLDGAGTYLMSGKGQRSISNDIHGYNFNYASEVLMRAPTANSKSDPSKSHAQSSSSKLEILSYSCISALPVMMSLLRYLP</sequence>
<evidence type="ECO:0000313" key="3">
    <source>
        <dbReference type="Proteomes" id="UP000239156"/>
    </source>
</evidence>
<feature type="chain" id="PRO_5015732670" description="Glycoside hydrolase family 71 protein" evidence="1">
    <location>
        <begin position="26"/>
        <end position="517"/>
    </location>
</feature>
<dbReference type="Gene3D" id="3.20.20.80">
    <property type="entry name" value="Glycosidases"/>
    <property type="match status" value="1"/>
</dbReference>
<organism evidence="2 3">
    <name type="scientific">Puccinia striiformis</name>
    <dbReference type="NCBI Taxonomy" id="27350"/>
    <lineage>
        <taxon>Eukaryota</taxon>
        <taxon>Fungi</taxon>
        <taxon>Dikarya</taxon>
        <taxon>Basidiomycota</taxon>
        <taxon>Pucciniomycotina</taxon>
        <taxon>Pucciniomycetes</taxon>
        <taxon>Pucciniales</taxon>
        <taxon>Pucciniaceae</taxon>
        <taxon>Puccinia</taxon>
    </lineage>
</organism>
<dbReference type="InterPro" id="IPR005197">
    <property type="entry name" value="Glyco_hydro_71"/>
</dbReference>
<keyword evidence="1" id="KW-0732">Signal</keyword>
<gene>
    <name evidence="2" type="ORF">PSTT_11390</name>
</gene>
<dbReference type="Proteomes" id="UP000239156">
    <property type="component" value="Unassembled WGS sequence"/>
</dbReference>
<dbReference type="Pfam" id="PF03659">
    <property type="entry name" value="Glyco_hydro_71"/>
    <property type="match status" value="1"/>
</dbReference>
<dbReference type="CDD" id="cd11577">
    <property type="entry name" value="GH71"/>
    <property type="match status" value="1"/>
</dbReference>